<dbReference type="EMBL" id="CP000252">
    <property type="protein sequence ID" value="ABC76892.1"/>
    <property type="molecule type" value="Genomic_DNA"/>
</dbReference>
<evidence type="ECO:0000313" key="1">
    <source>
        <dbReference type="EMBL" id="ABC76892.1"/>
    </source>
</evidence>
<dbReference type="Proteomes" id="UP000001933">
    <property type="component" value="Chromosome"/>
</dbReference>
<name>Q2LS29_SYNAS</name>
<accession>Q2LS29</accession>
<dbReference type="AlphaFoldDB" id="Q2LS29"/>
<dbReference type="InParanoid" id="Q2LS29"/>
<reference evidence="1 2" key="1">
    <citation type="journal article" date="2007" name="Proc. Natl. Acad. Sci. U.S.A.">
        <title>The genome of Syntrophus aciditrophicus: life at the thermodynamic limit of microbial growth.</title>
        <authorList>
            <person name="McInerney M.J."/>
            <person name="Rohlin L."/>
            <person name="Mouttaki H."/>
            <person name="Kim U."/>
            <person name="Krupp R.S."/>
            <person name="Rios-Hernandez L."/>
            <person name="Sieber J."/>
            <person name="Struchtemeyer C.G."/>
            <person name="Bhattacharyya A."/>
            <person name="Campbell J.W."/>
            <person name="Gunsalus R.P."/>
        </authorList>
    </citation>
    <scope>NUCLEOTIDE SEQUENCE [LARGE SCALE GENOMIC DNA]</scope>
    <source>
        <strain evidence="1 2">SB</strain>
    </source>
</reference>
<keyword evidence="2" id="KW-1185">Reference proteome</keyword>
<dbReference type="HOGENOM" id="CLU_3012649_0_0_7"/>
<sequence>MITPAIPFHSVQDSFFSLSGIIHMLCPKTTRQDRKEDDVMKINDALTLFQYHQQTY</sequence>
<protein>
    <submittedName>
        <fullName evidence="1">Hypothetical cytosolic protein</fullName>
    </submittedName>
</protein>
<proteinExistence type="predicted"/>
<evidence type="ECO:0000313" key="2">
    <source>
        <dbReference type="Proteomes" id="UP000001933"/>
    </source>
</evidence>
<dbReference type="KEGG" id="sat:SYN_01333"/>
<gene>
    <name evidence="1" type="ORF">SYN_01333</name>
</gene>
<organism evidence="1 2">
    <name type="scientific">Syntrophus aciditrophicus (strain SB)</name>
    <dbReference type="NCBI Taxonomy" id="56780"/>
    <lineage>
        <taxon>Bacteria</taxon>
        <taxon>Pseudomonadati</taxon>
        <taxon>Thermodesulfobacteriota</taxon>
        <taxon>Syntrophia</taxon>
        <taxon>Syntrophales</taxon>
        <taxon>Syntrophaceae</taxon>
        <taxon>Syntrophus</taxon>
    </lineage>
</organism>